<evidence type="ECO:0000313" key="1">
    <source>
        <dbReference type="EMBL" id="TPG30239.1"/>
    </source>
</evidence>
<sequence length="94" mass="10797">MGLREFDGTFVYGALQDGRLLTPRESQEELAAYPNCRDERTEFASAELFIVWLSQQSDASLAGDGNQRLTRTRLLKAHDFCRNNPRERWPDYAG</sequence>
<protein>
    <submittedName>
        <fullName evidence="1">Uncharacterized protein</fullName>
    </submittedName>
</protein>
<gene>
    <name evidence="1" type="ORF">EAH82_01710</name>
</gene>
<proteinExistence type="predicted"/>
<dbReference type="AlphaFoldDB" id="A0A502E001"/>
<dbReference type="EMBL" id="RCZI01000001">
    <property type="protein sequence ID" value="TPG30239.1"/>
    <property type="molecule type" value="Genomic_DNA"/>
</dbReference>
<reference evidence="1 2" key="1">
    <citation type="journal article" date="2019" name="Environ. Microbiol.">
        <title>Species interactions and distinct microbial communities in high Arctic permafrost affected cryosols are associated with the CH4 and CO2 gas fluxes.</title>
        <authorList>
            <person name="Altshuler I."/>
            <person name="Hamel J."/>
            <person name="Turney S."/>
            <person name="Magnuson E."/>
            <person name="Levesque R."/>
            <person name="Greer C."/>
            <person name="Whyte L.G."/>
        </authorList>
    </citation>
    <scope>NUCLEOTIDE SEQUENCE [LARGE SCALE GENOMIC DNA]</scope>
    <source>
        <strain evidence="1 2">S06.C</strain>
    </source>
</reference>
<comment type="caution">
    <text evidence="1">The sequence shown here is derived from an EMBL/GenBank/DDBJ whole genome shotgun (WGS) entry which is preliminary data.</text>
</comment>
<dbReference type="Proteomes" id="UP000319212">
    <property type="component" value="Unassembled WGS sequence"/>
</dbReference>
<accession>A0A502E001</accession>
<name>A0A502E001_9BURK</name>
<organism evidence="1 2">
    <name type="scientific">Variovorax guangxiensis</name>
    <dbReference type="NCBI Taxonomy" id="1775474"/>
    <lineage>
        <taxon>Bacteria</taxon>
        <taxon>Pseudomonadati</taxon>
        <taxon>Pseudomonadota</taxon>
        <taxon>Betaproteobacteria</taxon>
        <taxon>Burkholderiales</taxon>
        <taxon>Comamonadaceae</taxon>
        <taxon>Variovorax</taxon>
    </lineage>
</organism>
<evidence type="ECO:0000313" key="2">
    <source>
        <dbReference type="Proteomes" id="UP000319212"/>
    </source>
</evidence>